<evidence type="ECO:0000313" key="3">
    <source>
        <dbReference type="Proteomes" id="UP001066276"/>
    </source>
</evidence>
<organism evidence="2 3">
    <name type="scientific">Pleurodeles waltl</name>
    <name type="common">Iberian ribbed newt</name>
    <dbReference type="NCBI Taxonomy" id="8319"/>
    <lineage>
        <taxon>Eukaryota</taxon>
        <taxon>Metazoa</taxon>
        <taxon>Chordata</taxon>
        <taxon>Craniata</taxon>
        <taxon>Vertebrata</taxon>
        <taxon>Euteleostomi</taxon>
        <taxon>Amphibia</taxon>
        <taxon>Batrachia</taxon>
        <taxon>Caudata</taxon>
        <taxon>Salamandroidea</taxon>
        <taxon>Salamandridae</taxon>
        <taxon>Pleurodelinae</taxon>
        <taxon>Pleurodeles</taxon>
    </lineage>
</organism>
<keyword evidence="3" id="KW-1185">Reference proteome</keyword>
<protein>
    <submittedName>
        <fullName evidence="2">Uncharacterized protein</fullName>
    </submittedName>
</protein>
<name>A0AAV7LRR6_PLEWA</name>
<comment type="caution">
    <text evidence="2">The sequence shown here is derived from an EMBL/GenBank/DDBJ whole genome shotgun (WGS) entry which is preliminary data.</text>
</comment>
<reference evidence="2" key="1">
    <citation type="journal article" date="2022" name="bioRxiv">
        <title>Sequencing and chromosome-scale assembly of the giantPleurodeles waltlgenome.</title>
        <authorList>
            <person name="Brown T."/>
            <person name="Elewa A."/>
            <person name="Iarovenko S."/>
            <person name="Subramanian E."/>
            <person name="Araus A.J."/>
            <person name="Petzold A."/>
            <person name="Susuki M."/>
            <person name="Suzuki K.-i.T."/>
            <person name="Hayashi T."/>
            <person name="Toyoda A."/>
            <person name="Oliveira C."/>
            <person name="Osipova E."/>
            <person name="Leigh N.D."/>
            <person name="Simon A."/>
            <person name="Yun M.H."/>
        </authorList>
    </citation>
    <scope>NUCLEOTIDE SEQUENCE</scope>
    <source>
        <strain evidence="2">20211129_DDA</strain>
        <tissue evidence="2">Liver</tissue>
    </source>
</reference>
<feature type="region of interest" description="Disordered" evidence="1">
    <location>
        <begin position="24"/>
        <end position="56"/>
    </location>
</feature>
<accession>A0AAV7LRR6</accession>
<proteinExistence type="predicted"/>
<dbReference type="EMBL" id="JANPWB010000015">
    <property type="protein sequence ID" value="KAJ1093254.1"/>
    <property type="molecule type" value="Genomic_DNA"/>
</dbReference>
<evidence type="ECO:0000256" key="1">
    <source>
        <dbReference type="SAM" id="MobiDB-lite"/>
    </source>
</evidence>
<dbReference type="Proteomes" id="UP001066276">
    <property type="component" value="Chromosome 11"/>
</dbReference>
<dbReference type="AlphaFoldDB" id="A0AAV7LRR6"/>
<evidence type="ECO:0000313" key="2">
    <source>
        <dbReference type="EMBL" id="KAJ1093254.1"/>
    </source>
</evidence>
<sequence length="73" mass="8029">MGARSRILICFNRRALRRCVPRNKDACGRTRPAPCMPNGSPRRPAGSSGAHDGDATASPYLCLVAAETKRRFW</sequence>
<gene>
    <name evidence="2" type="ORF">NDU88_006359</name>
</gene>